<evidence type="ECO:0000313" key="1">
    <source>
        <dbReference type="EMBL" id="OWK42002.1"/>
    </source>
</evidence>
<protein>
    <recommendedName>
        <fullName evidence="3">DUF4145 domain-containing protein</fullName>
    </recommendedName>
</protein>
<accession>A0A225DKR9</accession>
<comment type="caution">
    <text evidence="1">The sequence shown here is derived from an EMBL/GenBank/DDBJ whole genome shotgun (WGS) entry which is preliminary data.</text>
</comment>
<gene>
    <name evidence="1" type="ORF">FRUB_04080</name>
</gene>
<evidence type="ECO:0008006" key="3">
    <source>
        <dbReference type="Google" id="ProtNLM"/>
    </source>
</evidence>
<sequence length="115" mass="12937">MICYDRLDGVAHPFGSIQQVERRCFRDLIRWLASNDSRITTKVFDNLNSLYDLGNKYVHPKSGQNAKDDSLKALYLIGESVFEVYGVKSHAEMLGRTLRTPYADFPDICGGTTSG</sequence>
<evidence type="ECO:0000313" key="2">
    <source>
        <dbReference type="Proteomes" id="UP000214646"/>
    </source>
</evidence>
<proteinExistence type="predicted"/>
<dbReference type="AlphaFoldDB" id="A0A225DKR9"/>
<dbReference type="Proteomes" id="UP000214646">
    <property type="component" value="Unassembled WGS sequence"/>
</dbReference>
<reference evidence="2" key="1">
    <citation type="submission" date="2017-06" db="EMBL/GenBank/DDBJ databases">
        <title>Genome analysis of Fimbriiglobus ruber SP5, the first member of the order Planctomycetales with confirmed chitinolytic capability.</title>
        <authorList>
            <person name="Ravin N.V."/>
            <person name="Rakitin A.L."/>
            <person name="Ivanova A.A."/>
            <person name="Beletsky A.V."/>
            <person name="Kulichevskaya I.S."/>
            <person name="Mardanov A.V."/>
            <person name="Dedysh S.N."/>
        </authorList>
    </citation>
    <scope>NUCLEOTIDE SEQUENCE [LARGE SCALE GENOMIC DNA]</scope>
    <source>
        <strain evidence="2">SP5</strain>
    </source>
</reference>
<name>A0A225DKR9_9BACT</name>
<organism evidence="1 2">
    <name type="scientific">Fimbriiglobus ruber</name>
    <dbReference type="NCBI Taxonomy" id="1908690"/>
    <lineage>
        <taxon>Bacteria</taxon>
        <taxon>Pseudomonadati</taxon>
        <taxon>Planctomycetota</taxon>
        <taxon>Planctomycetia</taxon>
        <taxon>Gemmatales</taxon>
        <taxon>Gemmataceae</taxon>
        <taxon>Fimbriiglobus</taxon>
    </lineage>
</organism>
<keyword evidence="2" id="KW-1185">Reference proteome</keyword>
<dbReference type="EMBL" id="NIDE01000005">
    <property type="protein sequence ID" value="OWK42002.1"/>
    <property type="molecule type" value="Genomic_DNA"/>
</dbReference>